<dbReference type="EMBL" id="LAZR01011465">
    <property type="protein sequence ID" value="KKM61533.1"/>
    <property type="molecule type" value="Genomic_DNA"/>
</dbReference>
<reference evidence="1" key="1">
    <citation type="journal article" date="2015" name="Nature">
        <title>Complex archaea that bridge the gap between prokaryotes and eukaryotes.</title>
        <authorList>
            <person name="Spang A."/>
            <person name="Saw J.H."/>
            <person name="Jorgensen S.L."/>
            <person name="Zaremba-Niedzwiedzka K."/>
            <person name="Martijn J."/>
            <person name="Lind A.E."/>
            <person name="van Eijk R."/>
            <person name="Schleper C."/>
            <person name="Guy L."/>
            <person name="Ettema T.J."/>
        </authorList>
    </citation>
    <scope>NUCLEOTIDE SEQUENCE</scope>
</reference>
<evidence type="ECO:0000313" key="1">
    <source>
        <dbReference type="EMBL" id="KKM61533.1"/>
    </source>
</evidence>
<dbReference type="AlphaFoldDB" id="A0A0F9IW61"/>
<name>A0A0F9IW61_9ZZZZ</name>
<comment type="caution">
    <text evidence="1">The sequence shown here is derived from an EMBL/GenBank/DDBJ whole genome shotgun (WGS) entry which is preliminary data.</text>
</comment>
<protein>
    <submittedName>
        <fullName evidence="1">Uncharacterized protein</fullName>
    </submittedName>
</protein>
<accession>A0A0F9IW61</accession>
<proteinExistence type="predicted"/>
<organism evidence="1">
    <name type="scientific">marine sediment metagenome</name>
    <dbReference type="NCBI Taxonomy" id="412755"/>
    <lineage>
        <taxon>unclassified sequences</taxon>
        <taxon>metagenomes</taxon>
        <taxon>ecological metagenomes</taxon>
    </lineage>
</organism>
<sequence>MAKIRITTKLIEDTAFRDAGITVVGVGEYNPTARTIEFFISGPTVPDAERVTAEVKAYKNNTIPIKETLRWKFTEVE</sequence>
<gene>
    <name evidence="1" type="ORF">LCGC14_1530810</name>
</gene>